<dbReference type="RefSeq" id="WP_150332321.1">
    <property type="nucleotide sequence ID" value="NZ_CP044108.1"/>
</dbReference>
<keyword evidence="6" id="KW-0694">RNA-binding</keyword>
<keyword evidence="3" id="KW-0540">Nuclease</keyword>
<evidence type="ECO:0000256" key="2">
    <source>
        <dbReference type="ARBA" id="ARBA00022649"/>
    </source>
</evidence>
<keyword evidence="5" id="KW-0378">Hydrolase</keyword>
<evidence type="ECO:0000256" key="8">
    <source>
        <dbReference type="SAM" id="MobiDB-lite"/>
    </source>
</evidence>
<evidence type="ECO:0000256" key="5">
    <source>
        <dbReference type="ARBA" id="ARBA00022801"/>
    </source>
</evidence>
<dbReference type="Proteomes" id="UP000323865">
    <property type="component" value="Chromosome"/>
</dbReference>
<protein>
    <submittedName>
        <fullName evidence="9">Type II toxin-antitoxin system HicA family toxin</fullName>
    </submittedName>
</protein>
<accession>A0ABX6A177</accession>
<evidence type="ECO:0000256" key="3">
    <source>
        <dbReference type="ARBA" id="ARBA00022722"/>
    </source>
</evidence>
<keyword evidence="2" id="KW-1277">Toxin-antitoxin system</keyword>
<evidence type="ECO:0000256" key="4">
    <source>
        <dbReference type="ARBA" id="ARBA00022759"/>
    </source>
</evidence>
<sequence length="69" mass="7857">MVKPIKYRDAAKVLRARGWRHDSTRGSHEKWKHPSNPSPIILPAHPEISPGVIRSIARTLGSQAPKEWR</sequence>
<reference evidence="9 10" key="1">
    <citation type="submission" date="2019-09" db="EMBL/GenBank/DDBJ databases">
        <title>FDA dAtabase for Regulatory Grade micrObial Sequences (FDA-ARGOS): Supporting development and validation of Infectious Disease Dx tests.</title>
        <authorList>
            <person name="Sciortino C."/>
            <person name="Tallon L."/>
            <person name="Sadzewicz L."/>
            <person name="Vavikolanu K."/>
            <person name="Mehta A."/>
            <person name="Aluvathingal J."/>
            <person name="Nadendla S."/>
            <person name="Nandy P."/>
            <person name="Geyer C."/>
            <person name="Yan Y."/>
            <person name="Sichtig H."/>
        </authorList>
    </citation>
    <scope>NUCLEOTIDE SEQUENCE [LARGE SCALE GENOMIC DNA]</scope>
    <source>
        <strain evidence="9 10">FDAARGOS_640</strain>
    </source>
</reference>
<feature type="compositionally biased region" description="Basic and acidic residues" evidence="8">
    <location>
        <begin position="19"/>
        <end position="29"/>
    </location>
</feature>
<keyword evidence="7" id="KW-0346">Stress response</keyword>
<dbReference type="InterPro" id="IPR012933">
    <property type="entry name" value="HicA_mRNA_interferase"/>
</dbReference>
<dbReference type="SUPFAM" id="SSF54786">
    <property type="entry name" value="YcfA/nrd intein domain"/>
    <property type="match status" value="1"/>
</dbReference>
<keyword evidence="4" id="KW-0255">Endonuclease</keyword>
<keyword evidence="10" id="KW-1185">Reference proteome</keyword>
<proteinExistence type="inferred from homology"/>
<gene>
    <name evidence="9" type="ORF">FOB48_00320</name>
</gene>
<name>A0ABX6A177_9MICO</name>
<evidence type="ECO:0000313" key="10">
    <source>
        <dbReference type="Proteomes" id="UP000323865"/>
    </source>
</evidence>
<dbReference type="Pfam" id="PF07927">
    <property type="entry name" value="HicA_toxin"/>
    <property type="match status" value="1"/>
</dbReference>
<dbReference type="InterPro" id="IPR038570">
    <property type="entry name" value="HicA_sf"/>
</dbReference>
<dbReference type="Gene3D" id="3.30.920.30">
    <property type="entry name" value="Hypothetical protein"/>
    <property type="match status" value="1"/>
</dbReference>
<evidence type="ECO:0000256" key="7">
    <source>
        <dbReference type="ARBA" id="ARBA00023016"/>
    </source>
</evidence>
<dbReference type="EMBL" id="CP044108">
    <property type="protein sequence ID" value="QEU10903.1"/>
    <property type="molecule type" value="Genomic_DNA"/>
</dbReference>
<evidence type="ECO:0000313" key="9">
    <source>
        <dbReference type="EMBL" id="QEU10903.1"/>
    </source>
</evidence>
<evidence type="ECO:0000256" key="1">
    <source>
        <dbReference type="ARBA" id="ARBA00006620"/>
    </source>
</evidence>
<organism evidence="9 10">
    <name type="scientific">Dermabacter vaginalis</name>
    <dbReference type="NCBI Taxonomy" id="1630135"/>
    <lineage>
        <taxon>Bacteria</taxon>
        <taxon>Bacillati</taxon>
        <taxon>Actinomycetota</taxon>
        <taxon>Actinomycetes</taxon>
        <taxon>Micrococcales</taxon>
        <taxon>Dermabacteraceae</taxon>
        <taxon>Dermabacter</taxon>
    </lineage>
</organism>
<evidence type="ECO:0000256" key="6">
    <source>
        <dbReference type="ARBA" id="ARBA00022884"/>
    </source>
</evidence>
<feature type="region of interest" description="Disordered" evidence="8">
    <location>
        <begin position="18"/>
        <end position="44"/>
    </location>
</feature>
<comment type="similarity">
    <text evidence="1">Belongs to the HicA mRNA interferase family.</text>
</comment>